<dbReference type="Proteomes" id="UP000650424">
    <property type="component" value="Unassembled WGS sequence"/>
</dbReference>
<proteinExistence type="predicted"/>
<sequence length="252" mass="27387">MKFSSDCMLRYALVLFPSSVVALTGCVTAPTAAQQATEPQTTQASGPTFAERLNASINAVGNAIVAPVQTGNTKAGSTSTDGRLHLRDIAIKDIISTSGSNEWPRVAVTVNKLPKWFYAIPPSGVPGRYSAIDCIAVSLTVWSDPKSAVNYDNIAVCGDDIVRNTPFKDIGLMWKSFGIVSSAQHTGAQRTRGPLPPQHLFPNKPGYDLFFNPNGSYYIGSIMMTLGYNWNEAQDYRFWFVNVPTQADVSRQ</sequence>
<protein>
    <submittedName>
        <fullName evidence="2">Uncharacterized protein</fullName>
    </submittedName>
</protein>
<evidence type="ECO:0000313" key="3">
    <source>
        <dbReference type="Proteomes" id="UP000650424"/>
    </source>
</evidence>
<evidence type="ECO:0000256" key="1">
    <source>
        <dbReference type="SAM" id="SignalP"/>
    </source>
</evidence>
<dbReference type="PROSITE" id="PS51257">
    <property type="entry name" value="PROKAR_LIPOPROTEIN"/>
    <property type="match status" value="1"/>
</dbReference>
<feature type="signal peptide" evidence="1">
    <location>
        <begin position="1"/>
        <end position="22"/>
    </location>
</feature>
<organism evidence="2 3">
    <name type="scientific">Undibacterium hunanense</name>
    <dbReference type="NCBI Taxonomy" id="2762292"/>
    <lineage>
        <taxon>Bacteria</taxon>
        <taxon>Pseudomonadati</taxon>
        <taxon>Pseudomonadota</taxon>
        <taxon>Betaproteobacteria</taxon>
        <taxon>Burkholderiales</taxon>
        <taxon>Oxalobacteraceae</taxon>
        <taxon>Undibacterium</taxon>
    </lineage>
</organism>
<feature type="chain" id="PRO_5045517941" evidence="1">
    <location>
        <begin position="23"/>
        <end position="252"/>
    </location>
</feature>
<reference evidence="2 3" key="1">
    <citation type="submission" date="2020-08" db="EMBL/GenBank/DDBJ databases">
        <title>Novel species isolated from subtropical streams in China.</title>
        <authorList>
            <person name="Lu H."/>
        </authorList>
    </citation>
    <scope>NUCLEOTIDE SEQUENCE [LARGE SCALE GENOMIC DNA]</scope>
    <source>
        <strain evidence="2 3">CY18W</strain>
    </source>
</reference>
<gene>
    <name evidence="2" type="ORF">H8L32_21535</name>
</gene>
<dbReference type="EMBL" id="JACOGF010000013">
    <property type="protein sequence ID" value="MBC3920064.1"/>
    <property type="molecule type" value="Genomic_DNA"/>
</dbReference>
<accession>A0ABR6ZWA2</accession>
<keyword evidence="3" id="KW-1185">Reference proteome</keyword>
<keyword evidence="1" id="KW-0732">Signal</keyword>
<comment type="caution">
    <text evidence="2">The sequence shown here is derived from an EMBL/GenBank/DDBJ whole genome shotgun (WGS) entry which is preliminary data.</text>
</comment>
<evidence type="ECO:0000313" key="2">
    <source>
        <dbReference type="EMBL" id="MBC3920064.1"/>
    </source>
</evidence>
<dbReference type="RefSeq" id="WP_186949330.1">
    <property type="nucleotide sequence ID" value="NZ_JACOGF010000013.1"/>
</dbReference>
<name>A0ABR6ZWA2_9BURK</name>